<gene>
    <name evidence="2" type="ORF">JOF53_007109</name>
</gene>
<accession>A0ABS5ANT9</accession>
<protein>
    <recommendedName>
        <fullName evidence="4">ABC-2 family transporter protein</fullName>
    </recommendedName>
</protein>
<keyword evidence="1" id="KW-0472">Membrane</keyword>
<feature type="transmembrane region" description="Helical" evidence="1">
    <location>
        <begin position="152"/>
        <end position="170"/>
    </location>
</feature>
<evidence type="ECO:0000256" key="1">
    <source>
        <dbReference type="SAM" id="Phobius"/>
    </source>
</evidence>
<keyword evidence="1" id="KW-0812">Transmembrane</keyword>
<feature type="transmembrane region" description="Helical" evidence="1">
    <location>
        <begin position="12"/>
        <end position="31"/>
    </location>
</feature>
<evidence type="ECO:0000313" key="3">
    <source>
        <dbReference type="Proteomes" id="UP001519363"/>
    </source>
</evidence>
<name>A0ABS5ANT9_9PSEU</name>
<comment type="caution">
    <text evidence="2">The sequence shown here is derived from an EMBL/GenBank/DDBJ whole genome shotgun (WGS) entry which is preliminary data.</text>
</comment>
<sequence>MTALVRYLGADLVRSQAFFLPALLFLAWLGMLNSGDPGPPLPAYQGTALLIFPVAAALTRAVANAEDPVQRQVTLVTARGWGRVLAALVVLSVLSVLALTAVVLVVTYVVNPGAQPPSTLVAGLLGHLASGLLGVCLGLLCARPLLFRPVQTVATILLGVVLVIFLGRVPPVGNLMTLLEGADATPALPALGLNLALSATLLAATGALVFVLGRRRL</sequence>
<evidence type="ECO:0008006" key="4">
    <source>
        <dbReference type="Google" id="ProtNLM"/>
    </source>
</evidence>
<keyword evidence="1" id="KW-1133">Transmembrane helix</keyword>
<dbReference type="RefSeq" id="WP_086788852.1">
    <property type="nucleotide sequence ID" value="NZ_JAGIOO010000001.1"/>
</dbReference>
<feature type="transmembrane region" description="Helical" evidence="1">
    <location>
        <begin position="190"/>
        <end position="212"/>
    </location>
</feature>
<feature type="transmembrane region" description="Helical" evidence="1">
    <location>
        <begin position="120"/>
        <end position="140"/>
    </location>
</feature>
<organism evidence="2 3">
    <name type="scientific">Crossiella equi</name>
    <dbReference type="NCBI Taxonomy" id="130796"/>
    <lineage>
        <taxon>Bacteria</taxon>
        <taxon>Bacillati</taxon>
        <taxon>Actinomycetota</taxon>
        <taxon>Actinomycetes</taxon>
        <taxon>Pseudonocardiales</taxon>
        <taxon>Pseudonocardiaceae</taxon>
        <taxon>Crossiella</taxon>
    </lineage>
</organism>
<evidence type="ECO:0000313" key="2">
    <source>
        <dbReference type="EMBL" id="MBP2478237.1"/>
    </source>
</evidence>
<feature type="transmembrane region" description="Helical" evidence="1">
    <location>
        <begin position="84"/>
        <end position="108"/>
    </location>
</feature>
<reference evidence="2 3" key="1">
    <citation type="submission" date="2021-03" db="EMBL/GenBank/DDBJ databases">
        <title>Sequencing the genomes of 1000 actinobacteria strains.</title>
        <authorList>
            <person name="Klenk H.-P."/>
        </authorList>
    </citation>
    <scope>NUCLEOTIDE SEQUENCE [LARGE SCALE GENOMIC DNA]</scope>
    <source>
        <strain evidence="2 3">DSM 44580</strain>
    </source>
</reference>
<keyword evidence="3" id="KW-1185">Reference proteome</keyword>
<dbReference type="EMBL" id="JAGIOO010000001">
    <property type="protein sequence ID" value="MBP2478237.1"/>
    <property type="molecule type" value="Genomic_DNA"/>
</dbReference>
<feature type="transmembrane region" description="Helical" evidence="1">
    <location>
        <begin position="43"/>
        <end position="63"/>
    </location>
</feature>
<dbReference type="Proteomes" id="UP001519363">
    <property type="component" value="Unassembled WGS sequence"/>
</dbReference>
<proteinExistence type="predicted"/>